<dbReference type="InterPro" id="IPR014284">
    <property type="entry name" value="RNA_pol_sigma-70_dom"/>
</dbReference>
<sequence length="204" mass="23095">MEAPYLARSRWLAAHVLPHEPAVRAWLRRTTQISDSDIDDIVQETYAVLARIESVDSIRDPRSYAMQVAKSVFLQTLRKNKVISIGSIVDLAALGDVDDAPGPEQHAHGQRELRRVEAAIGEMPPQVRKVFWLRRVEGLSQRETASHLGLAEHTVEKYSARGIKFLLRHFGHGGNVTEESSKRQDPTLVEFDLQNAQSRTRQRD</sequence>
<keyword evidence="4" id="KW-0804">Transcription</keyword>
<keyword evidence="2" id="KW-0805">Transcription regulation</keyword>
<feature type="region of interest" description="Disordered" evidence="5">
    <location>
        <begin position="175"/>
        <end position="204"/>
    </location>
</feature>
<dbReference type="Pfam" id="PF04542">
    <property type="entry name" value="Sigma70_r2"/>
    <property type="match status" value="1"/>
</dbReference>
<feature type="domain" description="RNA polymerase sigma factor 70 region 4 type 2" evidence="7">
    <location>
        <begin position="114"/>
        <end position="166"/>
    </location>
</feature>
<dbReference type="SUPFAM" id="SSF88946">
    <property type="entry name" value="Sigma2 domain of RNA polymerase sigma factors"/>
    <property type="match status" value="1"/>
</dbReference>
<dbReference type="Proteomes" id="UP000028135">
    <property type="component" value="Unassembled WGS sequence"/>
</dbReference>
<proteinExistence type="inferred from homology"/>
<comment type="similarity">
    <text evidence="1">Belongs to the sigma-70 factor family. ECF subfamily.</text>
</comment>
<evidence type="ECO:0000259" key="7">
    <source>
        <dbReference type="Pfam" id="PF08281"/>
    </source>
</evidence>
<dbReference type="GO" id="GO:0003677">
    <property type="term" value="F:DNA binding"/>
    <property type="evidence" value="ECO:0007669"/>
    <property type="project" value="InterPro"/>
</dbReference>
<feature type="domain" description="RNA polymerase sigma-70 region 2" evidence="6">
    <location>
        <begin position="18"/>
        <end position="81"/>
    </location>
</feature>
<accession>A0A8E0WRW1</accession>
<gene>
    <name evidence="8" type="ORF">AL00_12795</name>
</gene>
<dbReference type="EMBL" id="JANF02000059">
    <property type="protein sequence ID" value="KER36124.1"/>
    <property type="molecule type" value="Genomic_DNA"/>
</dbReference>
<dbReference type="AlphaFoldDB" id="A0A8E0WRW1"/>
<dbReference type="NCBIfam" id="TIGR02937">
    <property type="entry name" value="sigma70-ECF"/>
    <property type="match status" value="1"/>
</dbReference>
<evidence type="ECO:0000256" key="3">
    <source>
        <dbReference type="ARBA" id="ARBA00023082"/>
    </source>
</evidence>
<dbReference type="InterPro" id="IPR039425">
    <property type="entry name" value="RNA_pol_sigma-70-like"/>
</dbReference>
<comment type="caution">
    <text evidence="8">The sequence shown here is derived from an EMBL/GenBank/DDBJ whole genome shotgun (WGS) entry which is preliminary data.</text>
</comment>
<protein>
    <submittedName>
        <fullName evidence="8">RNA polymerase</fullName>
    </submittedName>
</protein>
<dbReference type="InterPro" id="IPR013325">
    <property type="entry name" value="RNA_pol_sigma_r2"/>
</dbReference>
<evidence type="ECO:0000256" key="5">
    <source>
        <dbReference type="SAM" id="MobiDB-lite"/>
    </source>
</evidence>
<keyword evidence="3" id="KW-0731">Sigma factor</keyword>
<organism evidence="8 9">
    <name type="scientific">Sphingobium indicum F2</name>
    <dbReference type="NCBI Taxonomy" id="1450518"/>
    <lineage>
        <taxon>Bacteria</taxon>
        <taxon>Pseudomonadati</taxon>
        <taxon>Pseudomonadota</taxon>
        <taxon>Alphaproteobacteria</taxon>
        <taxon>Sphingomonadales</taxon>
        <taxon>Sphingomonadaceae</taxon>
        <taxon>Sphingobium</taxon>
    </lineage>
</organism>
<dbReference type="Gene3D" id="1.10.10.10">
    <property type="entry name" value="Winged helix-like DNA-binding domain superfamily/Winged helix DNA-binding domain"/>
    <property type="match status" value="1"/>
</dbReference>
<dbReference type="Pfam" id="PF08281">
    <property type="entry name" value="Sigma70_r4_2"/>
    <property type="match status" value="1"/>
</dbReference>
<dbReference type="InterPro" id="IPR007627">
    <property type="entry name" value="RNA_pol_sigma70_r2"/>
</dbReference>
<evidence type="ECO:0000313" key="9">
    <source>
        <dbReference type="Proteomes" id="UP000028135"/>
    </source>
</evidence>
<dbReference type="RefSeq" id="WP_025161201.1">
    <property type="nucleotide sequence ID" value="NZ_JANF02000059.1"/>
</dbReference>
<dbReference type="InterPro" id="IPR013249">
    <property type="entry name" value="RNA_pol_sigma70_r4_t2"/>
</dbReference>
<evidence type="ECO:0000256" key="4">
    <source>
        <dbReference type="ARBA" id="ARBA00023163"/>
    </source>
</evidence>
<dbReference type="GO" id="GO:0016987">
    <property type="term" value="F:sigma factor activity"/>
    <property type="evidence" value="ECO:0007669"/>
    <property type="project" value="UniProtKB-KW"/>
</dbReference>
<dbReference type="Gene3D" id="1.10.1740.10">
    <property type="match status" value="1"/>
</dbReference>
<reference evidence="8 9" key="1">
    <citation type="submission" date="2014-05" db="EMBL/GenBank/DDBJ databases">
        <title>Genome Announcement of Sphingobium lucknowense F2.</title>
        <authorList>
            <person name="Lal R."/>
            <person name="Negi V."/>
            <person name="Lata P."/>
            <person name="Sangwan N."/>
            <person name="Gupta S.K."/>
            <person name="Rao D.L.N."/>
            <person name="Das S."/>
        </authorList>
    </citation>
    <scope>NUCLEOTIDE SEQUENCE [LARGE SCALE GENOMIC DNA]</scope>
    <source>
        <strain evidence="8 9">F2</strain>
    </source>
</reference>
<dbReference type="GO" id="GO:0006352">
    <property type="term" value="P:DNA-templated transcription initiation"/>
    <property type="evidence" value="ECO:0007669"/>
    <property type="project" value="InterPro"/>
</dbReference>
<dbReference type="InterPro" id="IPR013324">
    <property type="entry name" value="RNA_pol_sigma_r3/r4-like"/>
</dbReference>
<evidence type="ECO:0000259" key="6">
    <source>
        <dbReference type="Pfam" id="PF04542"/>
    </source>
</evidence>
<evidence type="ECO:0000313" key="8">
    <source>
        <dbReference type="EMBL" id="KER36124.1"/>
    </source>
</evidence>
<evidence type="ECO:0000256" key="1">
    <source>
        <dbReference type="ARBA" id="ARBA00010641"/>
    </source>
</evidence>
<dbReference type="PANTHER" id="PTHR43133">
    <property type="entry name" value="RNA POLYMERASE ECF-TYPE SIGMA FACTO"/>
    <property type="match status" value="1"/>
</dbReference>
<evidence type="ECO:0000256" key="2">
    <source>
        <dbReference type="ARBA" id="ARBA00023015"/>
    </source>
</evidence>
<dbReference type="InterPro" id="IPR036388">
    <property type="entry name" value="WH-like_DNA-bd_sf"/>
</dbReference>
<dbReference type="PANTHER" id="PTHR43133:SF63">
    <property type="entry name" value="RNA POLYMERASE SIGMA FACTOR FECI-RELATED"/>
    <property type="match status" value="1"/>
</dbReference>
<name>A0A8E0WRW1_9SPHN</name>
<feature type="compositionally biased region" description="Polar residues" evidence="5">
    <location>
        <begin position="194"/>
        <end position="204"/>
    </location>
</feature>
<dbReference type="SUPFAM" id="SSF88659">
    <property type="entry name" value="Sigma3 and sigma4 domains of RNA polymerase sigma factors"/>
    <property type="match status" value="1"/>
</dbReference>